<keyword evidence="1" id="KW-0472">Membrane</keyword>
<feature type="transmembrane region" description="Helical" evidence="1">
    <location>
        <begin position="20"/>
        <end position="44"/>
    </location>
</feature>
<protein>
    <submittedName>
        <fullName evidence="2">Putative tight adherance operon protein</fullName>
    </submittedName>
</protein>
<accession>A0A0T9NEG0</accession>
<keyword evidence="1" id="KW-1133">Transmembrane helix</keyword>
<dbReference type="AlphaFoldDB" id="A0A0T9NEG0"/>
<dbReference type="Pfam" id="PF16964">
    <property type="entry name" value="TadF"/>
    <property type="match status" value="1"/>
</dbReference>
<gene>
    <name evidence="2" type="primary">tadF</name>
    <name evidence="2" type="ORF">ERS008472_00317</name>
</gene>
<proteinExistence type="predicted"/>
<evidence type="ECO:0000256" key="1">
    <source>
        <dbReference type="SAM" id="Phobius"/>
    </source>
</evidence>
<organism evidence="2 3">
    <name type="scientific">Yersinia thracica</name>
    <dbReference type="NCBI Taxonomy" id="2890319"/>
    <lineage>
        <taxon>Bacteria</taxon>
        <taxon>Pseudomonadati</taxon>
        <taxon>Pseudomonadota</taxon>
        <taxon>Gammaproteobacteria</taxon>
        <taxon>Enterobacterales</taxon>
        <taxon>Yersiniaceae</taxon>
        <taxon>Yersinia</taxon>
    </lineage>
</organism>
<reference evidence="3" key="1">
    <citation type="submission" date="2015-03" db="EMBL/GenBank/DDBJ databases">
        <authorList>
            <consortium name="Pathogen Informatics"/>
            <person name="Murphy D."/>
        </authorList>
    </citation>
    <scope>NUCLEOTIDE SEQUENCE [LARGE SCALE GENOMIC DNA]</scope>
    <source>
        <strain evidence="3">IP6945</strain>
    </source>
</reference>
<sequence length="187" mass="20946">MHKKTNQINMIKNTQGAVVIEFVFVVFITTLFIKTLISVADYYATVGKLDRISYSLAGIVRERTRLYNNDRILTQEQVNQIKKLADNMLLSSGTPVNNLAIKIETLHFNQTDSSTEKNKSIDDTKSLSFNIGACEPDKSLNELTQLSTFSNAGRWIPLYQVTLCLSSAPGYETLFAPIKSSSITVER</sequence>
<evidence type="ECO:0000313" key="3">
    <source>
        <dbReference type="Proteomes" id="UP000041882"/>
    </source>
</evidence>
<dbReference type="RefSeq" id="WP_227507637.1">
    <property type="nucleotide sequence ID" value="NZ_CACVAB010000024.1"/>
</dbReference>
<keyword evidence="1" id="KW-0812">Transmembrane</keyword>
<evidence type="ECO:0000313" key="2">
    <source>
        <dbReference type="EMBL" id="CNH02622.1"/>
    </source>
</evidence>
<dbReference type="InterPro" id="IPR031582">
    <property type="entry name" value="TadF"/>
</dbReference>
<dbReference type="EMBL" id="CQAW01000001">
    <property type="protein sequence ID" value="CNH02622.1"/>
    <property type="molecule type" value="Genomic_DNA"/>
</dbReference>
<name>A0A0T9NEG0_9GAMM</name>
<dbReference type="Proteomes" id="UP000041882">
    <property type="component" value="Unassembled WGS sequence"/>
</dbReference>
<keyword evidence="3" id="KW-1185">Reference proteome</keyword>